<dbReference type="InterPro" id="IPR022051">
    <property type="entry name" value="DUF3611"/>
</dbReference>
<accession>A0AA96WHI3</accession>
<keyword evidence="1" id="KW-0472">Membrane</keyword>
<gene>
    <name evidence="2" type="ORF">HJG54_24090</name>
</gene>
<protein>
    <submittedName>
        <fullName evidence="2">DUF3611 family protein</fullName>
    </submittedName>
</protein>
<sequence>MQTNLEIKSPSNHLERIATILRITGWSSFVVQTALAAASSVLLILAISGRTFNQAIVAPPGIPGTAIPTPVTEATTPGLGIGIFWAVCAVGVLLFGIYLAFRLIRFSKRLRHPDPAIYPHRAKVMQVLRLAVVTGLIGILLAILGTGTTLAVLLAKSIAQPQGVAIYDPNRIIRSLDVFVAAANTTGITAHFVGVITSLGVFNWLHRPSDPASLSVFNW</sequence>
<organism evidence="2">
    <name type="scientific">Leptolyngbya sp. NK1-12</name>
    <dbReference type="NCBI Taxonomy" id="2547451"/>
    <lineage>
        <taxon>Bacteria</taxon>
        <taxon>Bacillati</taxon>
        <taxon>Cyanobacteriota</taxon>
        <taxon>Cyanophyceae</taxon>
        <taxon>Leptolyngbyales</taxon>
        <taxon>Leptolyngbyaceae</taxon>
        <taxon>Leptolyngbya group</taxon>
        <taxon>Leptolyngbya</taxon>
    </lineage>
</organism>
<feature type="transmembrane region" description="Helical" evidence="1">
    <location>
        <begin position="20"/>
        <end position="47"/>
    </location>
</feature>
<dbReference type="PANTHER" id="PTHR34548:SF2">
    <property type="entry name" value="PROTEIN TIC 21, CHLOROPLASTIC"/>
    <property type="match status" value="1"/>
</dbReference>
<dbReference type="EMBL" id="CP053586">
    <property type="protein sequence ID" value="WNZ25613.1"/>
    <property type="molecule type" value="Genomic_DNA"/>
</dbReference>
<dbReference type="RefSeq" id="WP_316431768.1">
    <property type="nucleotide sequence ID" value="NZ_CP053586.1"/>
</dbReference>
<dbReference type="AlphaFoldDB" id="A0AA96WHI3"/>
<feature type="transmembrane region" description="Helical" evidence="1">
    <location>
        <begin position="178"/>
        <end position="205"/>
    </location>
</feature>
<dbReference type="PANTHER" id="PTHR34548">
    <property type="entry name" value="PROTEIN TIC 21, CHLOROPLASTIC"/>
    <property type="match status" value="1"/>
</dbReference>
<evidence type="ECO:0000256" key="1">
    <source>
        <dbReference type="SAM" id="Phobius"/>
    </source>
</evidence>
<keyword evidence="1" id="KW-1133">Transmembrane helix</keyword>
<evidence type="ECO:0000313" key="2">
    <source>
        <dbReference type="EMBL" id="WNZ25613.1"/>
    </source>
</evidence>
<feature type="transmembrane region" description="Helical" evidence="1">
    <location>
        <begin position="79"/>
        <end position="101"/>
    </location>
</feature>
<name>A0AA96WHI3_9CYAN</name>
<feature type="transmembrane region" description="Helical" evidence="1">
    <location>
        <begin position="130"/>
        <end position="158"/>
    </location>
</feature>
<keyword evidence="1" id="KW-0812">Transmembrane</keyword>
<reference evidence="2" key="1">
    <citation type="submission" date="2020-05" db="EMBL/GenBank/DDBJ databases">
        <authorList>
            <person name="Zhu T."/>
            <person name="Keshari N."/>
            <person name="Lu X."/>
        </authorList>
    </citation>
    <scope>NUCLEOTIDE SEQUENCE</scope>
    <source>
        <strain evidence="2">NK1-12</strain>
    </source>
</reference>
<dbReference type="Pfam" id="PF12263">
    <property type="entry name" value="DUF3611"/>
    <property type="match status" value="1"/>
</dbReference>
<proteinExistence type="predicted"/>